<dbReference type="Pfam" id="PF04308">
    <property type="entry name" value="RNaseH_like"/>
    <property type="match status" value="1"/>
</dbReference>
<sequence length="151" mass="17046">PSHGVMDLDQVFGDIVAFIREDPQAQHKLIIGTDSQARDEVTYVTAIVIHRLGKGARYYYYRQVHRRVPTLRQRILLETSFSLDVASKLMEMLSRRGYQGFNIEIHLDIGQNGDTRDLIREIVGMVSGSGFDAKIKPDSFGASSVADKYTK</sequence>
<name>T1CG46_9ZZZZ</name>
<reference evidence="1" key="1">
    <citation type="submission" date="2013-08" db="EMBL/GenBank/DDBJ databases">
        <authorList>
            <person name="Mendez C."/>
            <person name="Richter M."/>
            <person name="Ferrer M."/>
            <person name="Sanchez J."/>
        </authorList>
    </citation>
    <scope>NUCLEOTIDE SEQUENCE</scope>
</reference>
<accession>T1CG46</accession>
<dbReference type="PANTHER" id="PTHR39961">
    <property type="entry name" value="HYPOTHETICAL CYTOSOLIC PROTEIN"/>
    <property type="match status" value="1"/>
</dbReference>
<dbReference type="AlphaFoldDB" id="T1CG46"/>
<gene>
    <name evidence="1" type="ORF">B1A_08565</name>
</gene>
<dbReference type="EMBL" id="AUZX01006113">
    <property type="protein sequence ID" value="EQD65234.1"/>
    <property type="molecule type" value="Genomic_DNA"/>
</dbReference>
<protein>
    <submittedName>
        <fullName evidence="1">Protein containing DUF458, RNase H-like protein</fullName>
    </submittedName>
</protein>
<organism evidence="1">
    <name type="scientific">mine drainage metagenome</name>
    <dbReference type="NCBI Taxonomy" id="410659"/>
    <lineage>
        <taxon>unclassified sequences</taxon>
        <taxon>metagenomes</taxon>
        <taxon>ecological metagenomes</taxon>
    </lineage>
</organism>
<feature type="non-terminal residue" evidence="1">
    <location>
        <position position="1"/>
    </location>
</feature>
<dbReference type="PANTHER" id="PTHR39961:SF1">
    <property type="entry name" value="DUF458 DOMAIN-CONTAINING PROTEIN"/>
    <property type="match status" value="1"/>
</dbReference>
<proteinExistence type="predicted"/>
<dbReference type="InterPro" id="IPR007405">
    <property type="entry name" value="Phage_KVP40_Orf299"/>
</dbReference>
<comment type="caution">
    <text evidence="1">The sequence shown here is derived from an EMBL/GenBank/DDBJ whole genome shotgun (WGS) entry which is preliminary data.</text>
</comment>
<evidence type="ECO:0000313" key="1">
    <source>
        <dbReference type="EMBL" id="EQD65234.1"/>
    </source>
</evidence>
<reference evidence="1" key="2">
    <citation type="journal article" date="2014" name="ISME J.">
        <title>Microbial stratification in low pH oxic and suboxic macroscopic growths along an acid mine drainage.</title>
        <authorList>
            <person name="Mendez-Garcia C."/>
            <person name="Mesa V."/>
            <person name="Sprenger R.R."/>
            <person name="Richter M."/>
            <person name="Diez M.S."/>
            <person name="Solano J."/>
            <person name="Bargiela R."/>
            <person name="Golyshina O.V."/>
            <person name="Manteca A."/>
            <person name="Ramos J.L."/>
            <person name="Gallego J.R."/>
            <person name="Llorente I."/>
            <person name="Martins Dos Santos V.A."/>
            <person name="Jensen O.N."/>
            <person name="Pelaez A.I."/>
            <person name="Sanchez J."/>
            <person name="Ferrer M."/>
        </authorList>
    </citation>
    <scope>NUCLEOTIDE SEQUENCE</scope>
</reference>